<evidence type="ECO:0000259" key="3">
    <source>
        <dbReference type="PROSITE" id="PS50405"/>
    </source>
</evidence>
<keyword evidence="4" id="KW-0808">Transferase</keyword>
<dbReference type="Proteomes" id="UP000696184">
    <property type="component" value="Unassembled WGS sequence"/>
</dbReference>
<feature type="domain" description="GST C-terminal" evidence="3">
    <location>
        <begin position="87"/>
        <end position="202"/>
    </location>
</feature>
<dbReference type="InterPro" id="IPR036282">
    <property type="entry name" value="Glutathione-S-Trfase_C_sf"/>
</dbReference>
<dbReference type="CDD" id="cd03057">
    <property type="entry name" value="GST_N_Beta"/>
    <property type="match status" value="1"/>
</dbReference>
<dbReference type="Gene3D" id="1.20.1050.10">
    <property type="match status" value="1"/>
</dbReference>
<dbReference type="SUPFAM" id="SSF52833">
    <property type="entry name" value="Thioredoxin-like"/>
    <property type="match status" value="1"/>
</dbReference>
<dbReference type="Pfam" id="PF02798">
    <property type="entry name" value="GST_N"/>
    <property type="match status" value="1"/>
</dbReference>
<keyword evidence="5" id="KW-1185">Reference proteome</keyword>
<dbReference type="SFLD" id="SFLDG00358">
    <property type="entry name" value="Main_(cytGST)"/>
    <property type="match status" value="1"/>
</dbReference>
<evidence type="ECO:0000256" key="1">
    <source>
        <dbReference type="RuleBase" id="RU003494"/>
    </source>
</evidence>
<gene>
    <name evidence="4" type="primary">gstA</name>
    <name evidence="4" type="ORF">H8A87_17005</name>
</gene>
<dbReference type="InterPro" id="IPR040079">
    <property type="entry name" value="Glutathione_S-Trfase"/>
</dbReference>
<dbReference type="Gene3D" id="3.40.30.10">
    <property type="entry name" value="Glutaredoxin"/>
    <property type="match status" value="1"/>
</dbReference>
<dbReference type="PANTHER" id="PTHR44051">
    <property type="entry name" value="GLUTATHIONE S-TRANSFERASE-RELATED"/>
    <property type="match status" value="1"/>
</dbReference>
<evidence type="ECO:0000259" key="2">
    <source>
        <dbReference type="PROSITE" id="PS50404"/>
    </source>
</evidence>
<organism evidence="4 5">
    <name type="scientific">Xenorhabdus lircayensis</name>
    <dbReference type="NCBI Taxonomy" id="2763499"/>
    <lineage>
        <taxon>Bacteria</taxon>
        <taxon>Pseudomonadati</taxon>
        <taxon>Pseudomonadota</taxon>
        <taxon>Gammaproteobacteria</taxon>
        <taxon>Enterobacterales</taxon>
        <taxon>Morganellaceae</taxon>
        <taxon>Xenorhabdus</taxon>
    </lineage>
</organism>
<proteinExistence type="inferred from homology"/>
<evidence type="ECO:0000313" key="5">
    <source>
        <dbReference type="Proteomes" id="UP000696184"/>
    </source>
</evidence>
<dbReference type="NCBIfam" id="NF007831">
    <property type="entry name" value="PRK10542.1"/>
    <property type="match status" value="1"/>
</dbReference>
<feature type="domain" description="GST N-terminal" evidence="2">
    <location>
        <begin position="1"/>
        <end position="81"/>
    </location>
</feature>
<protein>
    <submittedName>
        <fullName evidence="4">Glutathione transferase GstA</fullName>
        <ecNumber evidence="4">2.5.1.18</ecNumber>
    </submittedName>
</protein>
<name>A0ABS0U9Q0_9GAMM</name>
<dbReference type="SFLD" id="SFLDG01150">
    <property type="entry name" value="Main.1:_Beta-like"/>
    <property type="match status" value="1"/>
</dbReference>
<dbReference type="InterPro" id="IPR004045">
    <property type="entry name" value="Glutathione_S-Trfase_N"/>
</dbReference>
<reference evidence="4 5" key="1">
    <citation type="submission" date="2020-08" db="EMBL/GenBank/DDBJ databases">
        <title>Description of Xenorhabdus lircayensis sp. nov., the symbiotic bacterium associated with the entomopathogenic nematode Steirnernema unicornum.</title>
        <authorList>
            <person name="Castaneda-Alvarez C."/>
            <person name="Prodan S."/>
            <person name="Zamorano A."/>
            <person name="San-Blas E."/>
            <person name="Aballay E."/>
        </authorList>
    </citation>
    <scope>NUCLEOTIDE SEQUENCE [LARGE SCALE GENOMIC DNA]</scope>
    <source>
        <strain evidence="4 5">VLS</strain>
    </source>
</reference>
<dbReference type="EC" id="2.5.1.18" evidence="4"/>
<dbReference type="RefSeq" id="WP_198691112.1">
    <property type="nucleotide sequence ID" value="NZ_CAWPUD010000062.1"/>
</dbReference>
<evidence type="ECO:0000313" key="4">
    <source>
        <dbReference type="EMBL" id="MBI6550342.1"/>
    </source>
</evidence>
<comment type="caution">
    <text evidence="4">The sequence shown here is derived from an EMBL/GenBank/DDBJ whole genome shotgun (WGS) entry which is preliminary data.</text>
</comment>
<sequence length="202" mass="22852">MKLYYTPGACSLSPHIILRETGLDFSLIKVDLKNKTTESGDDFLKINPKGQVPALVLNNEDILTEGPAIVQYIADKKLDRKLIAPAGTLERYHQIEWLNYIASEIHQSFWAFSPIMATPESYRSTVRNKLLGKLTYLDGILSKQSHIAGDHFTVADAYLFTTCTWMPSIKLDTSKLRHLSVYLQKIKQRPHVHDALKAEGII</sequence>
<dbReference type="PROSITE" id="PS50404">
    <property type="entry name" value="GST_NTER"/>
    <property type="match status" value="1"/>
</dbReference>
<dbReference type="InterPro" id="IPR036249">
    <property type="entry name" value="Thioredoxin-like_sf"/>
</dbReference>
<dbReference type="PANTHER" id="PTHR44051:SF8">
    <property type="entry name" value="GLUTATHIONE S-TRANSFERASE GSTA"/>
    <property type="match status" value="1"/>
</dbReference>
<dbReference type="InterPro" id="IPR010987">
    <property type="entry name" value="Glutathione-S-Trfase_C-like"/>
</dbReference>
<dbReference type="CDD" id="cd03188">
    <property type="entry name" value="GST_C_Beta"/>
    <property type="match status" value="1"/>
</dbReference>
<accession>A0ABS0U9Q0</accession>
<dbReference type="GO" id="GO:0004364">
    <property type="term" value="F:glutathione transferase activity"/>
    <property type="evidence" value="ECO:0007669"/>
    <property type="project" value="UniProtKB-EC"/>
</dbReference>
<dbReference type="PROSITE" id="PS50405">
    <property type="entry name" value="GST_CTER"/>
    <property type="match status" value="1"/>
</dbReference>
<dbReference type="SFLD" id="SFLDS00019">
    <property type="entry name" value="Glutathione_Transferase_(cytos"/>
    <property type="match status" value="1"/>
</dbReference>
<dbReference type="Pfam" id="PF00043">
    <property type="entry name" value="GST_C"/>
    <property type="match status" value="1"/>
</dbReference>
<dbReference type="EMBL" id="JACOII010000061">
    <property type="protein sequence ID" value="MBI6550342.1"/>
    <property type="molecule type" value="Genomic_DNA"/>
</dbReference>
<dbReference type="InterPro" id="IPR004046">
    <property type="entry name" value="GST_C"/>
</dbReference>
<comment type="similarity">
    <text evidence="1">Belongs to the GST superfamily.</text>
</comment>
<dbReference type="SUPFAM" id="SSF47616">
    <property type="entry name" value="GST C-terminal domain-like"/>
    <property type="match status" value="1"/>
</dbReference>